<dbReference type="Proteomes" id="UP000033695">
    <property type="component" value="Unassembled WGS sequence"/>
</dbReference>
<dbReference type="SUPFAM" id="SSF50249">
    <property type="entry name" value="Nucleic acid-binding proteins"/>
    <property type="match status" value="1"/>
</dbReference>
<evidence type="ECO:0000256" key="1">
    <source>
        <dbReference type="ARBA" id="ARBA00006767"/>
    </source>
</evidence>
<evidence type="ECO:0000259" key="5">
    <source>
        <dbReference type="PROSITE" id="PS50126"/>
    </source>
</evidence>
<dbReference type="AlphaFoldDB" id="A0A0F4KS92"/>
<keyword evidence="7" id="KW-1185">Reference proteome</keyword>
<proteinExistence type="inferred from homology"/>
<dbReference type="PANTHER" id="PTHR10724">
    <property type="entry name" value="30S RIBOSOMAL PROTEIN S1"/>
    <property type="match status" value="1"/>
</dbReference>
<dbReference type="EMBL" id="JXBZ01000003">
    <property type="protein sequence ID" value="KJY49527.1"/>
    <property type="molecule type" value="Genomic_DNA"/>
</dbReference>
<dbReference type="GO" id="GO:0003729">
    <property type="term" value="F:mRNA binding"/>
    <property type="evidence" value="ECO:0007669"/>
    <property type="project" value="TreeGrafter"/>
</dbReference>
<dbReference type="InterPro" id="IPR012340">
    <property type="entry name" value="NA-bd_OB-fold"/>
</dbReference>
<protein>
    <submittedName>
        <fullName evidence="6">S1 RNA binding domain protein</fullName>
    </submittedName>
</protein>
<reference evidence="6 7" key="1">
    <citation type="submission" date="2014-12" db="EMBL/GenBank/DDBJ databases">
        <title>Comparative genomics of the lactic acid bacteria isolated from the honey bee gut.</title>
        <authorList>
            <person name="Ellegaard K.M."/>
            <person name="Tamarit D."/>
            <person name="Javelind E."/>
            <person name="Olofsson T."/>
            <person name="Andersson S.G."/>
            <person name="Vasquez A."/>
        </authorList>
    </citation>
    <scope>NUCLEOTIDE SEQUENCE [LARGE SCALE GENOMIC DNA]</scope>
    <source>
        <strain evidence="6 7">Hon2</strain>
    </source>
</reference>
<dbReference type="PANTHER" id="PTHR10724:SF7">
    <property type="entry name" value="SMALL RIBOSOMAL SUBUNIT PROTEIN BS1C"/>
    <property type="match status" value="1"/>
</dbReference>
<dbReference type="NCBIfam" id="NF040579">
    <property type="entry name" value="S1_dom_CvfD"/>
    <property type="match status" value="1"/>
</dbReference>
<dbReference type="RefSeq" id="WP_045922369.1">
    <property type="nucleotide sequence ID" value="NZ_JAAEDY010000002.1"/>
</dbReference>
<dbReference type="GO" id="GO:0005840">
    <property type="term" value="C:ribosome"/>
    <property type="evidence" value="ECO:0007669"/>
    <property type="project" value="UniProtKB-KW"/>
</dbReference>
<comment type="similarity">
    <text evidence="1">Belongs to the bacterial ribosomal protein bS1 family.</text>
</comment>
<dbReference type="FunFam" id="2.40.50.140:FF:000103">
    <property type="entry name" value="protein RRP5 homolog"/>
    <property type="match status" value="1"/>
</dbReference>
<dbReference type="Pfam" id="PF00575">
    <property type="entry name" value="S1"/>
    <property type="match status" value="1"/>
</dbReference>
<evidence type="ECO:0000256" key="2">
    <source>
        <dbReference type="ARBA" id="ARBA00022980"/>
    </source>
</evidence>
<dbReference type="Gene3D" id="2.40.50.140">
    <property type="entry name" value="Nucleic acid-binding proteins"/>
    <property type="match status" value="1"/>
</dbReference>
<comment type="function">
    <text evidence="4">Binds mRNA; thus facilitating recognition of the initiation point. It is needed to translate mRNA with a short Shine-Dalgarno (SD) purine-rich sequence.</text>
</comment>
<dbReference type="GO" id="GO:1990904">
    <property type="term" value="C:ribonucleoprotein complex"/>
    <property type="evidence" value="ECO:0007669"/>
    <property type="project" value="UniProtKB-KW"/>
</dbReference>
<dbReference type="GO" id="GO:0003735">
    <property type="term" value="F:structural constituent of ribosome"/>
    <property type="evidence" value="ECO:0007669"/>
    <property type="project" value="TreeGrafter"/>
</dbReference>
<dbReference type="PATRIC" id="fig|1218508.4.peg.504"/>
<evidence type="ECO:0000256" key="4">
    <source>
        <dbReference type="ARBA" id="ARBA00025604"/>
    </source>
</evidence>
<accession>A0A0F4KS92</accession>
<sequence>MNFKIGDIVYGKVSGIRTYGVFVKLDNTDEQGLIHISECKNGYVPNLERLFQIGQRIKVMVLDIDEYTSKISLSIRALEPVLYNKNHFHKKHYWTNYKHKIGFQTIADIKATWVKEAVKDME</sequence>
<feature type="domain" description="S1 motif" evidence="5">
    <location>
        <begin position="6"/>
        <end position="76"/>
    </location>
</feature>
<name>A0A0F4KS92_9LACO</name>
<dbReference type="HOGENOM" id="CLU_128762_1_0_9"/>
<evidence type="ECO:0000256" key="3">
    <source>
        <dbReference type="ARBA" id="ARBA00023274"/>
    </source>
</evidence>
<organism evidence="6 7">
    <name type="scientific">Bombilactobacillus mellis</name>
    <dbReference type="NCBI Taxonomy" id="1218508"/>
    <lineage>
        <taxon>Bacteria</taxon>
        <taxon>Bacillati</taxon>
        <taxon>Bacillota</taxon>
        <taxon>Bacilli</taxon>
        <taxon>Lactobacillales</taxon>
        <taxon>Lactobacillaceae</taxon>
        <taxon>Bombilactobacillus</taxon>
    </lineage>
</organism>
<keyword evidence="2" id="KW-0689">Ribosomal protein</keyword>
<evidence type="ECO:0000313" key="7">
    <source>
        <dbReference type="Proteomes" id="UP000033695"/>
    </source>
</evidence>
<dbReference type="InterPro" id="IPR003029">
    <property type="entry name" value="S1_domain"/>
</dbReference>
<comment type="caution">
    <text evidence="6">The sequence shown here is derived from an EMBL/GenBank/DDBJ whole genome shotgun (WGS) entry which is preliminary data.</text>
</comment>
<keyword evidence="3" id="KW-0687">Ribonucleoprotein</keyword>
<dbReference type="STRING" id="1218508.JG29_04920"/>
<gene>
    <name evidence="6" type="primary">yugI</name>
    <name evidence="6" type="ORF">JG29_04920</name>
</gene>
<dbReference type="GO" id="GO:0006412">
    <property type="term" value="P:translation"/>
    <property type="evidence" value="ECO:0007669"/>
    <property type="project" value="TreeGrafter"/>
</dbReference>
<dbReference type="OrthoDB" id="9810507at2"/>
<evidence type="ECO:0000313" key="6">
    <source>
        <dbReference type="EMBL" id="KJY49527.1"/>
    </source>
</evidence>
<dbReference type="PROSITE" id="PS50126">
    <property type="entry name" value="S1"/>
    <property type="match status" value="1"/>
</dbReference>
<dbReference type="SMART" id="SM00316">
    <property type="entry name" value="S1"/>
    <property type="match status" value="1"/>
</dbReference>
<dbReference type="InterPro" id="IPR050437">
    <property type="entry name" value="Ribos_protein_bS1-like"/>
</dbReference>